<keyword evidence="6" id="KW-0378">Hydrolase</keyword>
<evidence type="ECO:0000313" key="14">
    <source>
        <dbReference type="Proteomes" id="UP000037688"/>
    </source>
</evidence>
<dbReference type="GO" id="GO:0003676">
    <property type="term" value="F:nucleic acid binding"/>
    <property type="evidence" value="ECO:0007669"/>
    <property type="project" value="InterPro"/>
</dbReference>
<dbReference type="Gene3D" id="3.40.50.300">
    <property type="entry name" value="P-loop containing nucleotide triphosphate hydrolases"/>
    <property type="match status" value="2"/>
</dbReference>
<dbReference type="EMBL" id="LITU01000082">
    <property type="protein sequence ID" value="KOY12999.1"/>
    <property type="molecule type" value="Genomic_DNA"/>
</dbReference>
<evidence type="ECO:0000256" key="9">
    <source>
        <dbReference type="ARBA" id="ARBA00023118"/>
    </source>
</evidence>
<reference evidence="13 14" key="1">
    <citation type="submission" date="2015-08" db="EMBL/GenBank/DDBJ databases">
        <title>Draft genome sequence of cellulolytic and xylanolytic Paenibacillus sp. A59, isolated from a decaying forest soil from Patagonia, Argentina.</title>
        <authorList>
            <person name="Ghio S."/>
            <person name="Caceres A.M."/>
            <person name="Talia P."/>
            <person name="Grasso D."/>
            <person name="Campos E."/>
        </authorList>
    </citation>
    <scope>NUCLEOTIDE SEQUENCE [LARGE SCALE GENOMIC DNA]</scope>
    <source>
        <strain evidence="13 14">A59</strain>
    </source>
</reference>
<dbReference type="Pfam" id="PF18019">
    <property type="entry name" value="Cas3_HD"/>
    <property type="match status" value="1"/>
</dbReference>
<comment type="caution">
    <text evidence="13">The sequence shown here is derived from an EMBL/GenBank/DDBJ whole genome shotgun (WGS) entry which is preliminary data.</text>
</comment>
<dbReference type="PATRIC" id="fig|1705561.3.peg.6035"/>
<dbReference type="SMART" id="SM00487">
    <property type="entry name" value="DEXDc"/>
    <property type="match status" value="1"/>
</dbReference>
<evidence type="ECO:0000313" key="13">
    <source>
        <dbReference type="EMBL" id="KOY12999.1"/>
    </source>
</evidence>
<evidence type="ECO:0000256" key="1">
    <source>
        <dbReference type="ARBA" id="ARBA00006847"/>
    </source>
</evidence>
<sequence length="818" mass="93120">MTYIAHIRQQDGAIQTVQDHLIEVQQGAERVGEKIGVKYLAGIAGLLHDLGKNTDQFRDYIQDAVANPDAPPRKGSVDHSTAGGRLLHRRYHHKAASAEVKSTVEWIANCIISHHQGLRDYVSPEKTSPYIERVVTKQLDQYEQAEEEFFKHNSPEQLDEMFKQATDELQQYIQIIKKHKLPPIAGSLLIKYIFSCLIDADRTNTRRFEENEPQAAKVDDSSFFQKSYELLSQHLTNLKKGSTANTPINQLRREMSRQCEEFAFRPSGVYTLSIPTGGGKTLASMRYALRHAIEYNKQRIIYIVPYTTIIEQNAAEIRNILRADDMILEHHSNVVDDKDDERQDGDEGETYDQRKKNLKLARDHWDRPIIFTTMVQFLNTFYAKGTRNVRRLHQLSNAVIVFDEVQSVPVKCISLFNASLNFLHVVGRSSLLLCTATQPALDFVKHKLHFSVEPEIIQNLEHVEQSFKRVELHDRTQDSPSGWGAEELSSFVQEQMREVDSVLVILNTKTAVRKLFEQLNAAEWLQDSGAQVVHLSTNMCAAHRKEMLSGENGVIQRLAKGERIICVSTQLIEAGVNISFECVVRSLAGLDSIAQAAGRCNRHGKDEIRNVYIIKSSDEVLTHLPEIKTGAAKTERVLQQFQDDPESLGYDLLSAKAMTCYFQYYFNDIADQMHYPIPKLEQNLFDLMDRNRYYVDAYRKRHDQKLEVVNQSAIATAEKYFEAISTNATPVIVPYGEEGNELIMDLNGKLEPGEMGELLRKAQQYTVNIYDHELRALEKNGDVYPLLHGHALALREPAYSDDFGVEAKGEGAWEKAII</sequence>
<dbReference type="Proteomes" id="UP000037688">
    <property type="component" value="Unassembled WGS sequence"/>
</dbReference>
<dbReference type="GO" id="GO:0046872">
    <property type="term" value="F:metal ion binding"/>
    <property type="evidence" value="ECO:0007669"/>
    <property type="project" value="UniProtKB-KW"/>
</dbReference>
<keyword evidence="7" id="KW-0347">Helicase</keyword>
<keyword evidence="8" id="KW-0067">ATP-binding</keyword>
<dbReference type="InterPro" id="IPR011545">
    <property type="entry name" value="DEAD/DEAH_box_helicase_dom"/>
</dbReference>
<keyword evidence="4" id="KW-0479">Metal-binding</keyword>
<proteinExistence type="inferred from homology"/>
<comment type="similarity">
    <text evidence="2">In the central section; belongs to the CRISPR-associated helicase Cas3 family.</text>
</comment>
<evidence type="ECO:0000259" key="11">
    <source>
        <dbReference type="PROSITE" id="PS51192"/>
    </source>
</evidence>
<comment type="similarity">
    <text evidence="1">In the N-terminal section; belongs to the CRISPR-associated nuclease Cas3-HD family.</text>
</comment>
<organism evidence="13 14">
    <name type="scientific">Paenibacillus xylanivorans</name>
    <dbReference type="NCBI Taxonomy" id="1705561"/>
    <lineage>
        <taxon>Bacteria</taxon>
        <taxon>Bacillati</taxon>
        <taxon>Bacillota</taxon>
        <taxon>Bacilli</taxon>
        <taxon>Bacillales</taxon>
        <taxon>Paenibacillaceae</taxon>
        <taxon>Paenibacillus</taxon>
    </lineage>
</organism>
<dbReference type="InterPro" id="IPR038257">
    <property type="entry name" value="CRISPR-assoc_Cas3_HD_sf"/>
</dbReference>
<dbReference type="InterPro" id="IPR027417">
    <property type="entry name" value="P-loop_NTPase"/>
</dbReference>
<dbReference type="NCBIfam" id="TIGR01587">
    <property type="entry name" value="cas3_core"/>
    <property type="match status" value="1"/>
</dbReference>
<evidence type="ECO:0000256" key="6">
    <source>
        <dbReference type="ARBA" id="ARBA00022801"/>
    </source>
</evidence>
<keyword evidence="3" id="KW-0540">Nuclease</keyword>
<dbReference type="GO" id="GO:0004518">
    <property type="term" value="F:nuclease activity"/>
    <property type="evidence" value="ECO:0007669"/>
    <property type="project" value="UniProtKB-KW"/>
</dbReference>
<accession>A0A0M9BJ43</accession>
<dbReference type="Gene3D" id="1.10.3210.30">
    <property type="match status" value="1"/>
</dbReference>
<dbReference type="InterPro" id="IPR006483">
    <property type="entry name" value="CRISPR-assoc_Cas3_HD"/>
</dbReference>
<evidence type="ECO:0000256" key="4">
    <source>
        <dbReference type="ARBA" id="ARBA00022723"/>
    </source>
</evidence>
<dbReference type="SUPFAM" id="SSF52540">
    <property type="entry name" value="P-loop containing nucleoside triphosphate hydrolases"/>
    <property type="match status" value="1"/>
</dbReference>
<dbReference type="PROSITE" id="PS51643">
    <property type="entry name" value="HD_CAS3"/>
    <property type="match status" value="1"/>
</dbReference>
<dbReference type="InterPro" id="IPR006474">
    <property type="entry name" value="Helicase_Cas3_CRISPR-ass_core"/>
</dbReference>
<dbReference type="OrthoDB" id="9810236at2"/>
<keyword evidence="14" id="KW-1185">Reference proteome</keyword>
<gene>
    <name evidence="13" type="ORF">AMS66_28630</name>
</gene>
<evidence type="ECO:0000256" key="10">
    <source>
        <dbReference type="SAM" id="MobiDB-lite"/>
    </source>
</evidence>
<protein>
    <submittedName>
        <fullName evidence="13">CRISPR-associated protein Cas3</fullName>
    </submittedName>
</protein>
<dbReference type="RefSeq" id="WP_053784012.1">
    <property type="nucleotide sequence ID" value="NZ_LITU01000082.1"/>
</dbReference>
<name>A0A0M9BJ43_9BACL</name>
<keyword evidence="9" id="KW-0051">Antiviral defense</keyword>
<dbReference type="NCBIfam" id="TIGR01596">
    <property type="entry name" value="cas3_HD"/>
    <property type="match status" value="1"/>
</dbReference>
<evidence type="ECO:0000256" key="2">
    <source>
        <dbReference type="ARBA" id="ARBA00009046"/>
    </source>
</evidence>
<evidence type="ECO:0000256" key="3">
    <source>
        <dbReference type="ARBA" id="ARBA00022722"/>
    </source>
</evidence>
<evidence type="ECO:0000259" key="12">
    <source>
        <dbReference type="PROSITE" id="PS51643"/>
    </source>
</evidence>
<dbReference type="SUPFAM" id="SSF109604">
    <property type="entry name" value="HD-domain/PDEase-like"/>
    <property type="match status" value="1"/>
</dbReference>
<evidence type="ECO:0000256" key="5">
    <source>
        <dbReference type="ARBA" id="ARBA00022741"/>
    </source>
</evidence>
<evidence type="ECO:0000256" key="8">
    <source>
        <dbReference type="ARBA" id="ARBA00022840"/>
    </source>
</evidence>
<dbReference type="InterPro" id="IPR014001">
    <property type="entry name" value="Helicase_ATP-bd"/>
</dbReference>
<dbReference type="GO" id="GO:0005524">
    <property type="term" value="F:ATP binding"/>
    <property type="evidence" value="ECO:0007669"/>
    <property type="project" value="UniProtKB-KW"/>
</dbReference>
<dbReference type="GO" id="GO:0004386">
    <property type="term" value="F:helicase activity"/>
    <property type="evidence" value="ECO:0007669"/>
    <property type="project" value="UniProtKB-KW"/>
</dbReference>
<feature type="compositionally biased region" description="Acidic residues" evidence="10">
    <location>
        <begin position="337"/>
        <end position="350"/>
    </location>
</feature>
<feature type="domain" description="Helicase ATP-binding" evidence="11">
    <location>
        <begin position="261"/>
        <end position="456"/>
    </location>
</feature>
<dbReference type="PROSITE" id="PS51192">
    <property type="entry name" value="HELICASE_ATP_BIND_1"/>
    <property type="match status" value="1"/>
</dbReference>
<dbReference type="CDD" id="cd09641">
    <property type="entry name" value="Cas3''_I"/>
    <property type="match status" value="1"/>
</dbReference>
<dbReference type="Pfam" id="PF22590">
    <property type="entry name" value="Cas3-like_C_2"/>
    <property type="match status" value="1"/>
</dbReference>
<dbReference type="CDD" id="cd17930">
    <property type="entry name" value="DEXHc_cas3"/>
    <property type="match status" value="1"/>
</dbReference>
<feature type="domain" description="HD Cas3-type" evidence="12">
    <location>
        <begin position="10"/>
        <end position="203"/>
    </location>
</feature>
<dbReference type="GO" id="GO:0051607">
    <property type="term" value="P:defense response to virus"/>
    <property type="evidence" value="ECO:0007669"/>
    <property type="project" value="UniProtKB-KW"/>
</dbReference>
<dbReference type="InterPro" id="IPR054712">
    <property type="entry name" value="Cas3-like_dom"/>
</dbReference>
<dbReference type="GO" id="GO:0016787">
    <property type="term" value="F:hydrolase activity"/>
    <property type="evidence" value="ECO:0007669"/>
    <property type="project" value="UniProtKB-KW"/>
</dbReference>
<evidence type="ECO:0000256" key="7">
    <source>
        <dbReference type="ARBA" id="ARBA00022806"/>
    </source>
</evidence>
<dbReference type="AlphaFoldDB" id="A0A0M9BJ43"/>
<feature type="region of interest" description="Disordered" evidence="10">
    <location>
        <begin position="332"/>
        <end position="353"/>
    </location>
</feature>
<keyword evidence="5" id="KW-0547">Nucleotide-binding</keyword>
<dbReference type="Pfam" id="PF00270">
    <property type="entry name" value="DEAD"/>
    <property type="match status" value="1"/>
</dbReference>